<dbReference type="Pfam" id="PF13649">
    <property type="entry name" value="Methyltransf_25"/>
    <property type="match status" value="1"/>
</dbReference>
<reference evidence="4 5" key="1">
    <citation type="journal article" date="2014" name="Genome Announc.">
        <title>Genome Sequence of Pseudomonas sp. Strain P482, a Tomato Rhizosphere Isolate with Broad-Spectrum Antimicrobial Activity.</title>
        <authorList>
            <person name="Krzyzanowska D.M."/>
            <person name="Ossowicki A."/>
            <person name="Jafra S."/>
        </authorList>
    </citation>
    <scope>NUCLEOTIDE SEQUENCE [LARGE SCALE GENOMIC DNA]</scope>
    <source>
        <strain evidence="4 5">P482</strain>
    </source>
</reference>
<dbReference type="PANTHER" id="PTHR43861">
    <property type="entry name" value="TRANS-ACONITATE 2-METHYLTRANSFERASE-RELATED"/>
    <property type="match status" value="1"/>
</dbReference>
<accession>A0AAP0SLE1</accession>
<proteinExistence type="predicted"/>
<sequence>MIQSDYYAASREAAVYPHLRQAVELVAIDAGNIAVDVGCGAGRNTRFLLERGFVVHAYDNNPEALEYVRDLADKPQLFTACSSFETFDYPQAALITASSCLFFCRPEHFAEAWRRIVQALRPGGIFCGHFMGPMDSWVQLERRDLSVHDRAQTEQLFDSFELLDLYEHNQPGKTLLGRSKHWHTYSVLARKTA</sequence>
<evidence type="ECO:0000313" key="4">
    <source>
        <dbReference type="EMBL" id="KDO00642.1"/>
    </source>
</evidence>
<protein>
    <submittedName>
        <fullName evidence="4">Class I SAM-dependent methyltransferase</fullName>
    </submittedName>
</protein>
<dbReference type="SUPFAM" id="SSF53335">
    <property type="entry name" value="S-adenosyl-L-methionine-dependent methyltransferases"/>
    <property type="match status" value="1"/>
</dbReference>
<gene>
    <name evidence="4" type="ORF">BV82_1431</name>
</gene>
<evidence type="ECO:0000256" key="1">
    <source>
        <dbReference type="ARBA" id="ARBA00022603"/>
    </source>
</evidence>
<dbReference type="InterPro" id="IPR041698">
    <property type="entry name" value="Methyltransf_25"/>
</dbReference>
<reference evidence="4 5" key="2">
    <citation type="journal article" date="2016" name="Front. Microbiol.">
        <title>When Genome-Based Approach Meets the 'Old but Good': Revealing Genes Involved in the Antibacterial Activity of Pseudomonas sp. P482 against Soft Rot Pathogens.</title>
        <authorList>
            <person name="Krzyzanowska D.M."/>
            <person name="Ossowicki A."/>
            <person name="Rajewska M."/>
            <person name="Maciag T."/>
            <person name="Jablonska M."/>
            <person name="Obuchowski M."/>
            <person name="Heeb S."/>
            <person name="Jafra S."/>
        </authorList>
    </citation>
    <scope>NUCLEOTIDE SEQUENCE [LARGE SCALE GENOMIC DNA]</scope>
    <source>
        <strain evidence="4 5">P482</strain>
    </source>
</reference>
<evidence type="ECO:0000256" key="2">
    <source>
        <dbReference type="ARBA" id="ARBA00022679"/>
    </source>
</evidence>
<evidence type="ECO:0000259" key="3">
    <source>
        <dbReference type="Pfam" id="PF13649"/>
    </source>
</evidence>
<name>A0AAP0SLE1_9PSED</name>
<dbReference type="PANTHER" id="PTHR43861:SF1">
    <property type="entry name" value="TRANS-ACONITATE 2-METHYLTRANSFERASE"/>
    <property type="match status" value="1"/>
</dbReference>
<dbReference type="Gene3D" id="3.40.50.150">
    <property type="entry name" value="Vaccinia Virus protein VP39"/>
    <property type="match status" value="1"/>
</dbReference>
<dbReference type="EMBL" id="CP071706">
    <property type="protein sequence ID" value="KDO00642.1"/>
    <property type="molecule type" value="Genomic_DNA"/>
</dbReference>
<dbReference type="KEGG" id="pdw:BV82_1431"/>
<dbReference type="GeneID" id="98283922"/>
<dbReference type="RefSeq" id="WP_036994757.1">
    <property type="nucleotide sequence ID" value="NZ_CP071706.1"/>
</dbReference>
<keyword evidence="1 4" id="KW-0489">Methyltransferase</keyword>
<dbReference type="Proteomes" id="UP000027121">
    <property type="component" value="Chromosome"/>
</dbReference>
<keyword evidence="2" id="KW-0808">Transferase</keyword>
<dbReference type="CDD" id="cd02440">
    <property type="entry name" value="AdoMet_MTases"/>
    <property type="match status" value="1"/>
</dbReference>
<dbReference type="GO" id="GO:0032259">
    <property type="term" value="P:methylation"/>
    <property type="evidence" value="ECO:0007669"/>
    <property type="project" value="UniProtKB-KW"/>
</dbReference>
<dbReference type="AlphaFoldDB" id="A0AAP0SLE1"/>
<dbReference type="GO" id="GO:0008168">
    <property type="term" value="F:methyltransferase activity"/>
    <property type="evidence" value="ECO:0007669"/>
    <property type="project" value="UniProtKB-KW"/>
</dbReference>
<feature type="domain" description="Methyltransferase" evidence="3">
    <location>
        <begin position="35"/>
        <end position="124"/>
    </location>
</feature>
<keyword evidence="5" id="KW-1185">Reference proteome</keyword>
<organism evidence="4 5">
    <name type="scientific">Pseudomonas donghuensis</name>
    <dbReference type="NCBI Taxonomy" id="1163398"/>
    <lineage>
        <taxon>Bacteria</taxon>
        <taxon>Pseudomonadati</taxon>
        <taxon>Pseudomonadota</taxon>
        <taxon>Gammaproteobacteria</taxon>
        <taxon>Pseudomonadales</taxon>
        <taxon>Pseudomonadaceae</taxon>
        <taxon>Pseudomonas</taxon>
    </lineage>
</organism>
<dbReference type="InterPro" id="IPR029063">
    <property type="entry name" value="SAM-dependent_MTases_sf"/>
</dbReference>
<evidence type="ECO:0000313" key="5">
    <source>
        <dbReference type="Proteomes" id="UP000027121"/>
    </source>
</evidence>